<dbReference type="PANTHER" id="PTHR31639:SF42">
    <property type="entry name" value="OS02G0160200 PROTEIN"/>
    <property type="match status" value="1"/>
</dbReference>
<dbReference type="Gene3D" id="3.80.10.10">
    <property type="entry name" value="Ribonuclease Inhibitor"/>
    <property type="match status" value="1"/>
</dbReference>
<name>A0A9N7NQA4_STRHE</name>
<evidence type="ECO:0000259" key="1">
    <source>
        <dbReference type="Pfam" id="PF24758"/>
    </source>
</evidence>
<keyword evidence="3" id="KW-1185">Reference proteome</keyword>
<dbReference type="AlphaFoldDB" id="A0A9N7NQA4"/>
<dbReference type="EMBL" id="CACSLK010027838">
    <property type="protein sequence ID" value="CAA0833347.1"/>
    <property type="molecule type" value="Genomic_DNA"/>
</dbReference>
<protein>
    <recommendedName>
        <fullName evidence="1">F-box/LRR-repeat protein 15/At3g58940/PEG3-like LRR domain-containing protein</fullName>
    </recommendedName>
</protein>
<dbReference type="Pfam" id="PF24758">
    <property type="entry name" value="LRR_At5g56370"/>
    <property type="match status" value="1"/>
</dbReference>
<evidence type="ECO:0000313" key="2">
    <source>
        <dbReference type="EMBL" id="CAA0833347.1"/>
    </source>
</evidence>
<reference evidence="2" key="1">
    <citation type="submission" date="2019-12" db="EMBL/GenBank/DDBJ databases">
        <authorList>
            <person name="Scholes J."/>
        </authorList>
    </citation>
    <scope>NUCLEOTIDE SEQUENCE</scope>
</reference>
<comment type="caution">
    <text evidence="2">The sequence shown here is derived from an EMBL/GenBank/DDBJ whole genome shotgun (WGS) entry which is preliminary data.</text>
</comment>
<dbReference type="Proteomes" id="UP001153555">
    <property type="component" value="Unassembled WGS sequence"/>
</dbReference>
<dbReference type="SUPFAM" id="SSF52047">
    <property type="entry name" value="RNI-like"/>
    <property type="match status" value="1"/>
</dbReference>
<proteinExistence type="predicted"/>
<dbReference type="PANTHER" id="PTHR31639">
    <property type="entry name" value="F-BOX PROTEIN-LIKE"/>
    <property type="match status" value="1"/>
</dbReference>
<organism evidence="2 3">
    <name type="scientific">Striga hermonthica</name>
    <name type="common">Purple witchweed</name>
    <name type="synonym">Buchnera hermonthica</name>
    <dbReference type="NCBI Taxonomy" id="68872"/>
    <lineage>
        <taxon>Eukaryota</taxon>
        <taxon>Viridiplantae</taxon>
        <taxon>Streptophyta</taxon>
        <taxon>Embryophyta</taxon>
        <taxon>Tracheophyta</taxon>
        <taxon>Spermatophyta</taxon>
        <taxon>Magnoliopsida</taxon>
        <taxon>eudicotyledons</taxon>
        <taxon>Gunneridae</taxon>
        <taxon>Pentapetalae</taxon>
        <taxon>asterids</taxon>
        <taxon>lamiids</taxon>
        <taxon>Lamiales</taxon>
        <taxon>Orobanchaceae</taxon>
        <taxon>Buchnereae</taxon>
        <taxon>Striga</taxon>
    </lineage>
</organism>
<evidence type="ECO:0000313" key="3">
    <source>
        <dbReference type="Proteomes" id="UP001153555"/>
    </source>
</evidence>
<accession>A0A9N7NQA4</accession>
<gene>
    <name evidence="2" type="ORF">SHERM_28614</name>
</gene>
<dbReference type="InterPro" id="IPR032675">
    <property type="entry name" value="LRR_dom_sf"/>
</dbReference>
<feature type="domain" description="F-box/LRR-repeat protein 15/At3g58940/PEG3-like LRR" evidence="1">
    <location>
        <begin position="73"/>
        <end position="217"/>
    </location>
</feature>
<dbReference type="OrthoDB" id="594804at2759"/>
<sequence length="241" mass="27223">MDPDSVKSTLSGLAFGNVLAAAARDYQKLLSQRINSYGKAIAKGRNRGYSDQNLSIHKLHLDLSRPEPVVSLLDKWIPILALNIKVFKLNFLSYTPAYYELPSAVFLAESLEELHLHRCKVSPVESVRFKHLRTLTLKWVLINDGALEKIMLGCPLLGRMDLISCQGLRNIRLVGEAASRGLKHLKLYNLERIEGCSIGIDAPNLETVCIDGPWIWSHRQSAFLFSRLTRLHLYRVMLSSE</sequence>
<dbReference type="InterPro" id="IPR055411">
    <property type="entry name" value="LRR_FXL15/At3g58940/PEG3-like"/>
</dbReference>